<dbReference type="Pfam" id="PF06267">
    <property type="entry name" value="DUF1028"/>
    <property type="match status" value="1"/>
</dbReference>
<dbReference type="Gene3D" id="3.60.20.10">
    <property type="entry name" value="Glutamine Phosphoribosylpyrophosphate, subunit 1, domain 1"/>
    <property type="match status" value="1"/>
</dbReference>
<evidence type="ECO:0000313" key="1">
    <source>
        <dbReference type="EMBL" id="OUI82732.1"/>
    </source>
</evidence>
<dbReference type="EMBL" id="JOMO01000018">
    <property type="protein sequence ID" value="OUI82732.1"/>
    <property type="molecule type" value="Genomic_DNA"/>
</dbReference>
<sequence length="226" mass="23867">MTFSIVARCIRTGQFGMAVSSSSPAVASRCAFARAGVGVVATQNITDPSLGPKGLELMARGASAELCLQTLIEQTPYASYRQLSVIDCHGQTAQWSGSATLGIHAMAKDVNVACAGNMLADASIPRIMLDAFSQSDETQELGKRLLIALNAGLTGGGEAGPVYSAGLVVVADQSWPLTDLRVDWDDAPIEKLQQIWDVWSCQMHDYTQRALAPAYSPSYGVPGDNG</sequence>
<dbReference type="SUPFAM" id="SSF56235">
    <property type="entry name" value="N-terminal nucleophile aminohydrolases (Ntn hydrolases)"/>
    <property type="match status" value="1"/>
</dbReference>
<comment type="caution">
    <text evidence="1">The sequence shown here is derived from an EMBL/GenBank/DDBJ whole genome shotgun (WGS) entry which is preliminary data.</text>
</comment>
<gene>
    <name evidence="1" type="ORF">HK12_03310</name>
</gene>
<protein>
    <recommendedName>
        <fullName evidence="3">Fimbrial assembly protein FimA</fullName>
    </recommendedName>
</protein>
<accession>A0A252A2Q1</accession>
<reference evidence="1 2" key="1">
    <citation type="submission" date="2014-06" db="EMBL/GenBank/DDBJ databases">
        <authorList>
            <person name="Ju J."/>
            <person name="Zhang J."/>
        </authorList>
    </citation>
    <scope>NUCLEOTIDE SEQUENCE [LARGE SCALE GENOMIC DNA]</scope>
    <source>
        <strain evidence="1">DmW_045</strain>
    </source>
</reference>
<dbReference type="PANTHER" id="PTHR39328:SF1">
    <property type="entry name" value="BLL2871 PROTEIN"/>
    <property type="match status" value="1"/>
</dbReference>
<dbReference type="AlphaFoldDB" id="A0A252A2Q1"/>
<name>A0A252A2Q1_9PROT</name>
<dbReference type="Proteomes" id="UP000194639">
    <property type="component" value="Unassembled WGS sequence"/>
</dbReference>
<dbReference type="PANTHER" id="PTHR39328">
    <property type="entry name" value="BLL2871 PROTEIN"/>
    <property type="match status" value="1"/>
</dbReference>
<dbReference type="RefSeq" id="WP_086552147.1">
    <property type="nucleotide sequence ID" value="NZ_CP171013.1"/>
</dbReference>
<evidence type="ECO:0008006" key="3">
    <source>
        <dbReference type="Google" id="ProtNLM"/>
    </source>
</evidence>
<dbReference type="InterPro" id="IPR029055">
    <property type="entry name" value="Ntn_hydrolases_N"/>
</dbReference>
<dbReference type="InterPro" id="IPR010430">
    <property type="entry name" value="DUF1028"/>
</dbReference>
<organism evidence="1 2">
    <name type="scientific">Acetobacter orientalis</name>
    <dbReference type="NCBI Taxonomy" id="146474"/>
    <lineage>
        <taxon>Bacteria</taxon>
        <taxon>Pseudomonadati</taxon>
        <taxon>Pseudomonadota</taxon>
        <taxon>Alphaproteobacteria</taxon>
        <taxon>Acetobacterales</taxon>
        <taxon>Acetobacteraceae</taxon>
        <taxon>Acetobacter</taxon>
    </lineage>
</organism>
<evidence type="ECO:0000313" key="2">
    <source>
        <dbReference type="Proteomes" id="UP000194639"/>
    </source>
</evidence>
<proteinExistence type="predicted"/>